<proteinExistence type="predicted"/>
<dbReference type="WBParaSite" id="ES5_v2.g30525.t1">
    <property type="protein sequence ID" value="ES5_v2.g30525.t1"/>
    <property type="gene ID" value="ES5_v2.g30525"/>
</dbReference>
<dbReference type="Proteomes" id="UP000887579">
    <property type="component" value="Unplaced"/>
</dbReference>
<name>A0AC34GLG0_9BILA</name>
<accession>A0AC34GLG0</accession>
<protein>
    <submittedName>
        <fullName evidence="2">Uncharacterized protein</fullName>
    </submittedName>
</protein>
<evidence type="ECO:0000313" key="1">
    <source>
        <dbReference type="Proteomes" id="UP000887579"/>
    </source>
</evidence>
<reference evidence="2" key="1">
    <citation type="submission" date="2022-11" db="UniProtKB">
        <authorList>
            <consortium name="WormBaseParasite"/>
        </authorList>
    </citation>
    <scope>IDENTIFICATION</scope>
</reference>
<organism evidence="1 2">
    <name type="scientific">Panagrolaimus sp. ES5</name>
    <dbReference type="NCBI Taxonomy" id="591445"/>
    <lineage>
        <taxon>Eukaryota</taxon>
        <taxon>Metazoa</taxon>
        <taxon>Ecdysozoa</taxon>
        <taxon>Nematoda</taxon>
        <taxon>Chromadorea</taxon>
        <taxon>Rhabditida</taxon>
        <taxon>Tylenchina</taxon>
        <taxon>Panagrolaimomorpha</taxon>
        <taxon>Panagrolaimoidea</taxon>
        <taxon>Panagrolaimidae</taxon>
        <taxon>Panagrolaimus</taxon>
    </lineage>
</organism>
<evidence type="ECO:0000313" key="2">
    <source>
        <dbReference type="WBParaSite" id="ES5_v2.g30525.t1"/>
    </source>
</evidence>
<sequence>LKHGSINTQLYNESAATLEKLAILKAWAEVYIVAVKEQDEKLSQPPKQGGGGEDDVNGCNENLLTLVNPELNTLVCHWLAVLHDSALLSLPMEFGNQLPETGGAFYTPDSAESCKDYYRASWPPI</sequence>